<dbReference type="Proteomes" id="UP000000417">
    <property type="component" value="Chromosome"/>
</dbReference>
<organism evidence="4 5">
    <name type="scientific">Symbiobacterium thermophilum (strain DSM 24528 / JCM 14929 / IAM 14863 / T)</name>
    <dbReference type="NCBI Taxonomy" id="292459"/>
    <lineage>
        <taxon>Bacteria</taxon>
        <taxon>Bacillati</taxon>
        <taxon>Bacillota</taxon>
        <taxon>Clostridia</taxon>
        <taxon>Eubacteriales</taxon>
        <taxon>Symbiobacteriaceae</taxon>
        <taxon>Symbiobacterium</taxon>
    </lineage>
</organism>
<evidence type="ECO:0000313" key="4">
    <source>
        <dbReference type="EMBL" id="BAD40998.1"/>
    </source>
</evidence>
<dbReference type="EMBL" id="AP006840">
    <property type="protein sequence ID" value="BAD40998.1"/>
    <property type="molecule type" value="Genomic_DNA"/>
</dbReference>
<dbReference type="InterPro" id="IPR036429">
    <property type="entry name" value="SpoA-like_sf"/>
</dbReference>
<feature type="region of interest" description="Disordered" evidence="2">
    <location>
        <begin position="31"/>
        <end position="68"/>
    </location>
</feature>
<gene>
    <name evidence="4" type="ordered locus">STH2013</name>
</gene>
<protein>
    <recommendedName>
        <fullName evidence="3">Flagellar motor switch protein FliN-like C-terminal domain-containing protein</fullName>
    </recommendedName>
</protein>
<dbReference type="SUPFAM" id="SSF101801">
    <property type="entry name" value="Surface presentation of antigens (SPOA)"/>
    <property type="match status" value="1"/>
</dbReference>
<dbReference type="PANTHER" id="PTHR30034">
    <property type="entry name" value="FLAGELLAR MOTOR SWITCH PROTEIN FLIM"/>
    <property type="match status" value="1"/>
</dbReference>
<dbReference type="eggNOG" id="COG1886">
    <property type="taxonomic scope" value="Bacteria"/>
</dbReference>
<dbReference type="GO" id="GO:0003774">
    <property type="term" value="F:cytoskeletal motor activity"/>
    <property type="evidence" value="ECO:0007669"/>
    <property type="project" value="InterPro"/>
</dbReference>
<dbReference type="PANTHER" id="PTHR30034:SF6">
    <property type="entry name" value="YOP PROTEINS TRANSLOCATION PROTEIN Q"/>
    <property type="match status" value="1"/>
</dbReference>
<feature type="domain" description="Flagellar motor switch protein FliN-like C-terminal" evidence="3">
    <location>
        <begin position="150"/>
        <end position="217"/>
    </location>
</feature>
<reference evidence="4 5" key="1">
    <citation type="journal article" date="2004" name="Nucleic Acids Res.">
        <title>Genome sequence of Symbiobacterium thermophilum, an uncultivable bacterium that depends on microbial commensalism.</title>
        <authorList>
            <person name="Ueda K."/>
            <person name="Yamashita A."/>
            <person name="Ishikawa J."/>
            <person name="Shimada M."/>
            <person name="Watsuji T."/>
            <person name="Morimura K."/>
            <person name="Ikeda H."/>
            <person name="Hattori M."/>
            <person name="Beppu T."/>
        </authorList>
    </citation>
    <scope>NUCLEOTIDE SEQUENCE [LARGE SCALE GENOMIC DNA]</scope>
    <source>
        <strain evidence="5">T / IAM 14863</strain>
    </source>
</reference>
<evidence type="ECO:0000259" key="3">
    <source>
        <dbReference type="Pfam" id="PF01052"/>
    </source>
</evidence>
<feature type="compositionally biased region" description="Low complexity" evidence="2">
    <location>
        <begin position="45"/>
        <end position="60"/>
    </location>
</feature>
<evidence type="ECO:0000256" key="2">
    <source>
        <dbReference type="SAM" id="MobiDB-lite"/>
    </source>
</evidence>
<keyword evidence="5" id="KW-1185">Reference proteome</keyword>
<dbReference type="InterPro" id="IPR001543">
    <property type="entry name" value="FliN-like_C"/>
</dbReference>
<evidence type="ECO:0000313" key="5">
    <source>
        <dbReference type="Proteomes" id="UP000000417"/>
    </source>
</evidence>
<dbReference type="STRING" id="292459.STH2013"/>
<sequence length="227" mass="22472">MLEEERAALANKLSQSEIDALVASLLAADNAEKQAADGQSGQGSPETAAPAAGQNAEGAPSEFESVQDLGPVTQAELDAAVAASRAAKMKGTAPAAPETAPPLGAPAAPFEAAAAAAAAVPAPAPAAPAGPGPGASKAQLRIPPALRGVLLDIELTLSVELGKARLPLGEILSMGPGSVITLDRLASEPLNVKVNGLPAMTAEVIAIGEKYGIRIVESQLPNYAAAS</sequence>
<proteinExistence type="inferred from homology"/>
<dbReference type="GO" id="GO:0071978">
    <property type="term" value="P:bacterial-type flagellum-dependent swarming motility"/>
    <property type="evidence" value="ECO:0007669"/>
    <property type="project" value="TreeGrafter"/>
</dbReference>
<dbReference type="NCBIfam" id="TIGR02480">
    <property type="entry name" value="fliN"/>
    <property type="match status" value="1"/>
</dbReference>
<dbReference type="AlphaFoldDB" id="Q67MU5"/>
<dbReference type="GO" id="GO:0009425">
    <property type="term" value="C:bacterial-type flagellum basal body"/>
    <property type="evidence" value="ECO:0007669"/>
    <property type="project" value="InterPro"/>
</dbReference>
<accession>Q67MU5</accession>
<dbReference type="HOGENOM" id="CLU_1219200_0_0_9"/>
<name>Q67MU5_SYMTH</name>
<dbReference type="InterPro" id="IPR012826">
    <property type="entry name" value="FliN"/>
</dbReference>
<comment type="similarity">
    <text evidence="1">Belongs to the FliN/MopA/SpaO family.</text>
</comment>
<dbReference type="InterPro" id="IPR001172">
    <property type="entry name" value="FliN_T3SS_HrcQb"/>
</dbReference>
<evidence type="ECO:0000256" key="1">
    <source>
        <dbReference type="ARBA" id="ARBA00009226"/>
    </source>
</evidence>
<dbReference type="GO" id="GO:0050918">
    <property type="term" value="P:positive chemotaxis"/>
    <property type="evidence" value="ECO:0007669"/>
    <property type="project" value="TreeGrafter"/>
</dbReference>
<dbReference type="PRINTS" id="PR00956">
    <property type="entry name" value="FLGMOTORFLIN"/>
</dbReference>
<dbReference type="Pfam" id="PF01052">
    <property type="entry name" value="FliMN_C"/>
    <property type="match status" value="1"/>
</dbReference>
<dbReference type="Gene3D" id="2.30.330.10">
    <property type="entry name" value="SpoA-like"/>
    <property type="match status" value="1"/>
</dbReference>
<dbReference type="GO" id="GO:0016020">
    <property type="term" value="C:membrane"/>
    <property type="evidence" value="ECO:0007669"/>
    <property type="project" value="InterPro"/>
</dbReference>
<dbReference type="KEGG" id="sth:STH2013"/>